<dbReference type="EMBL" id="BMAT01000320">
    <property type="protein sequence ID" value="GFR63936.1"/>
    <property type="molecule type" value="Genomic_DNA"/>
</dbReference>
<name>A0AAV4EUW4_9GAST</name>
<reference evidence="1 2" key="1">
    <citation type="journal article" date="2021" name="Elife">
        <title>Chloroplast acquisition without the gene transfer in kleptoplastic sea slugs, Plakobranchus ocellatus.</title>
        <authorList>
            <person name="Maeda T."/>
            <person name="Takahashi S."/>
            <person name="Yoshida T."/>
            <person name="Shimamura S."/>
            <person name="Takaki Y."/>
            <person name="Nagai Y."/>
            <person name="Toyoda A."/>
            <person name="Suzuki Y."/>
            <person name="Arimoto A."/>
            <person name="Ishii H."/>
            <person name="Satoh N."/>
            <person name="Nishiyama T."/>
            <person name="Hasebe M."/>
            <person name="Maruyama T."/>
            <person name="Minagawa J."/>
            <person name="Obokata J."/>
            <person name="Shigenobu S."/>
        </authorList>
    </citation>
    <scope>NUCLEOTIDE SEQUENCE [LARGE SCALE GENOMIC DNA]</scope>
</reference>
<proteinExistence type="predicted"/>
<keyword evidence="2" id="KW-1185">Reference proteome</keyword>
<dbReference type="AlphaFoldDB" id="A0AAV4EUW4"/>
<dbReference type="Proteomes" id="UP000762676">
    <property type="component" value="Unassembled WGS sequence"/>
</dbReference>
<evidence type="ECO:0000313" key="2">
    <source>
        <dbReference type="Proteomes" id="UP000762676"/>
    </source>
</evidence>
<organism evidence="1 2">
    <name type="scientific">Elysia marginata</name>
    <dbReference type="NCBI Taxonomy" id="1093978"/>
    <lineage>
        <taxon>Eukaryota</taxon>
        <taxon>Metazoa</taxon>
        <taxon>Spiralia</taxon>
        <taxon>Lophotrochozoa</taxon>
        <taxon>Mollusca</taxon>
        <taxon>Gastropoda</taxon>
        <taxon>Heterobranchia</taxon>
        <taxon>Euthyneura</taxon>
        <taxon>Panpulmonata</taxon>
        <taxon>Sacoglossa</taxon>
        <taxon>Placobranchoidea</taxon>
        <taxon>Plakobranchidae</taxon>
        <taxon>Elysia</taxon>
    </lineage>
</organism>
<comment type="caution">
    <text evidence="1">The sequence shown here is derived from an EMBL/GenBank/DDBJ whole genome shotgun (WGS) entry which is preliminary data.</text>
</comment>
<protein>
    <submittedName>
        <fullName evidence="1">Uncharacterized protein</fullName>
    </submittedName>
</protein>
<sequence>MVDKQDSCHSRGPIYQYATVTKIGSHFWLKGHRKNSPRKSLQTFEKKLNLFVRRTKEIIIKGILSPNSKDVGVYVNSPIQTEPLEGCSRR</sequence>
<gene>
    <name evidence="1" type="ORF">ElyMa_000167500</name>
</gene>
<accession>A0AAV4EUW4</accession>
<evidence type="ECO:0000313" key="1">
    <source>
        <dbReference type="EMBL" id="GFR63936.1"/>
    </source>
</evidence>